<dbReference type="Proteomes" id="UP000321617">
    <property type="component" value="Unassembled WGS sequence"/>
</dbReference>
<dbReference type="GO" id="GO:0042956">
    <property type="term" value="P:maltodextrin transmembrane transport"/>
    <property type="evidence" value="ECO:0007669"/>
    <property type="project" value="TreeGrafter"/>
</dbReference>
<comment type="similarity">
    <text evidence="1">Belongs to the bacterial solute-binding protein 1 family.</text>
</comment>
<reference evidence="5 6" key="1">
    <citation type="journal article" date="2013" name="Stand. Genomic Sci.">
        <title>Genomic Encyclopedia of Type Strains, Phase I: The one thousand microbial genomes (KMG-I) project.</title>
        <authorList>
            <person name="Kyrpides N.C."/>
            <person name="Woyke T."/>
            <person name="Eisen J.A."/>
            <person name="Garrity G."/>
            <person name="Lilburn T.G."/>
            <person name="Beck B.J."/>
            <person name="Whitman W.B."/>
            <person name="Hugenholtz P."/>
            <person name="Klenk H.P."/>
        </authorList>
    </citation>
    <scope>NUCLEOTIDE SEQUENCE [LARGE SCALE GENOMIC DNA]</scope>
    <source>
        <strain evidence="5 6">DSM 45044</strain>
    </source>
</reference>
<dbReference type="PROSITE" id="PS51257">
    <property type="entry name" value="PROKAR_LIPOPROTEIN"/>
    <property type="match status" value="1"/>
</dbReference>
<keyword evidence="6" id="KW-1185">Reference proteome</keyword>
<protein>
    <submittedName>
        <fullName evidence="5">Multiple sugar transport system substrate-binding protein</fullName>
    </submittedName>
</protein>
<evidence type="ECO:0000313" key="6">
    <source>
        <dbReference type="Proteomes" id="UP000321617"/>
    </source>
</evidence>
<keyword evidence="2" id="KW-0813">Transport</keyword>
<dbReference type="Gene3D" id="3.40.190.10">
    <property type="entry name" value="Periplasmic binding protein-like II"/>
    <property type="match status" value="2"/>
</dbReference>
<dbReference type="GO" id="GO:0055052">
    <property type="term" value="C:ATP-binding cassette (ABC) transporter complex, substrate-binding subunit-containing"/>
    <property type="evidence" value="ECO:0007669"/>
    <property type="project" value="TreeGrafter"/>
</dbReference>
<accession>A0A562VE46</accession>
<name>A0A562VE46_9ACTN</name>
<dbReference type="AlphaFoldDB" id="A0A562VE46"/>
<dbReference type="EMBL" id="VLLL01000005">
    <property type="protein sequence ID" value="TWJ16138.1"/>
    <property type="molecule type" value="Genomic_DNA"/>
</dbReference>
<keyword evidence="5" id="KW-0762">Sugar transport</keyword>
<dbReference type="GO" id="GO:0015768">
    <property type="term" value="P:maltose transport"/>
    <property type="evidence" value="ECO:0007669"/>
    <property type="project" value="TreeGrafter"/>
</dbReference>
<evidence type="ECO:0000313" key="5">
    <source>
        <dbReference type="EMBL" id="TWJ16138.1"/>
    </source>
</evidence>
<dbReference type="Pfam" id="PF01547">
    <property type="entry name" value="SBP_bac_1"/>
    <property type="match status" value="1"/>
</dbReference>
<dbReference type="PANTHER" id="PTHR30061:SF50">
    <property type="entry name" value="MALTOSE_MALTODEXTRIN-BINDING PERIPLASMIC PROTEIN"/>
    <property type="match status" value="1"/>
</dbReference>
<evidence type="ECO:0000256" key="1">
    <source>
        <dbReference type="ARBA" id="ARBA00008520"/>
    </source>
</evidence>
<comment type="caution">
    <text evidence="5">The sequence shown here is derived from an EMBL/GenBank/DDBJ whole genome shotgun (WGS) entry which is preliminary data.</text>
</comment>
<dbReference type="GO" id="GO:1901982">
    <property type="term" value="F:maltose binding"/>
    <property type="evidence" value="ECO:0007669"/>
    <property type="project" value="TreeGrafter"/>
</dbReference>
<evidence type="ECO:0000256" key="4">
    <source>
        <dbReference type="SAM" id="SignalP"/>
    </source>
</evidence>
<dbReference type="PANTHER" id="PTHR30061">
    <property type="entry name" value="MALTOSE-BINDING PERIPLASMIC PROTEIN"/>
    <property type="match status" value="1"/>
</dbReference>
<dbReference type="OrthoDB" id="4289620at2"/>
<dbReference type="InterPro" id="IPR006059">
    <property type="entry name" value="SBP"/>
</dbReference>
<evidence type="ECO:0000256" key="3">
    <source>
        <dbReference type="ARBA" id="ARBA00022729"/>
    </source>
</evidence>
<gene>
    <name evidence="5" type="ORF">LX16_1862</name>
</gene>
<keyword evidence="3 4" id="KW-0732">Signal</keyword>
<proteinExistence type="inferred from homology"/>
<feature type="chain" id="PRO_5022071459" evidence="4">
    <location>
        <begin position="23"/>
        <end position="429"/>
    </location>
</feature>
<organism evidence="5 6">
    <name type="scientific">Stackebrandtia albiflava</name>
    <dbReference type="NCBI Taxonomy" id="406432"/>
    <lineage>
        <taxon>Bacteria</taxon>
        <taxon>Bacillati</taxon>
        <taxon>Actinomycetota</taxon>
        <taxon>Actinomycetes</taxon>
        <taxon>Glycomycetales</taxon>
        <taxon>Glycomycetaceae</taxon>
        <taxon>Stackebrandtia</taxon>
    </lineage>
</organism>
<dbReference type="RefSeq" id="WP_147136031.1">
    <property type="nucleotide sequence ID" value="NZ_BAABIJ010000001.1"/>
</dbReference>
<feature type="signal peptide" evidence="4">
    <location>
        <begin position="1"/>
        <end position="22"/>
    </location>
</feature>
<dbReference type="CDD" id="cd14748">
    <property type="entry name" value="PBP2_UgpB"/>
    <property type="match status" value="1"/>
</dbReference>
<dbReference type="SUPFAM" id="SSF53850">
    <property type="entry name" value="Periplasmic binding protein-like II"/>
    <property type="match status" value="1"/>
</dbReference>
<evidence type="ECO:0000256" key="2">
    <source>
        <dbReference type="ARBA" id="ARBA00022448"/>
    </source>
</evidence>
<sequence length="429" mass="45508">MKTRATARVVATAAVLLLGASACTTSNYEGGARDTLTILTHYANDPLKSGLQEMVDEWNAANPDLQVETQAVSFDELLQTITVRQTGGEAPDIVHAYSLWGGQLAEANVLAEVPEDVAQDVRDNYSPAAVGSVTVDDRIVGYPTEVQTYGLYYNKRLLAEAGYDAPPSSWEELEEIAAATTKRDDSGNIEVAGFGLTSGWDSAVVHPWVSLLQSAGGRYMNEDGTATAFDSPEGRAALELEKRMIDDGVADPAIDVLKSFPSGTTAMTINAGWWIGSLKTTMGDDYEDIGVAEIPGPEVGDTGSMAYGYFAGVNSRSERQDDAWEFLKWLNGEKGDNGATRMGSFQFSLGTIPGRMADSEALAGTIDDPNFDPFVAALEYAAPEPNGRNGQEMKSSLQGSIEAVWTGQQTVEEALAAAAAAADAALSEG</sequence>